<protein>
    <recommendedName>
        <fullName evidence="2">FAD synthase</fullName>
        <ecNumber evidence="2">2.7.7.2</ecNumber>
    </recommendedName>
    <alternativeName>
        <fullName evidence="10">FAD pyrophosphorylase</fullName>
    </alternativeName>
    <alternativeName>
        <fullName evidence="11">FMN adenylyltransferase</fullName>
    </alternativeName>
</protein>
<dbReference type="InterPro" id="IPR002500">
    <property type="entry name" value="PAPS_reduct_dom"/>
</dbReference>
<evidence type="ECO:0000256" key="2">
    <source>
        <dbReference type="ARBA" id="ARBA00012393"/>
    </source>
</evidence>
<comment type="caution">
    <text evidence="14">The sequence shown here is derived from an EMBL/GenBank/DDBJ whole genome shotgun (WGS) entry which is preliminary data.</text>
</comment>
<dbReference type="Pfam" id="PF01507">
    <property type="entry name" value="PAPS_reduct"/>
    <property type="match status" value="1"/>
</dbReference>
<reference evidence="14" key="1">
    <citation type="journal article" date="2020" name="Microb. Genom.">
        <title>Genetic diversity of clinical and environmental Mucorales isolates obtained from an investigation of mucormycosis cases among solid organ transplant recipients.</title>
        <authorList>
            <person name="Nguyen M.H."/>
            <person name="Kaul D."/>
            <person name="Muto C."/>
            <person name="Cheng S.J."/>
            <person name="Richter R.A."/>
            <person name="Bruno V.M."/>
            <person name="Liu G."/>
            <person name="Beyhan S."/>
            <person name="Sundermann A.J."/>
            <person name="Mounaud S."/>
            <person name="Pasculle A.W."/>
            <person name="Nierman W.C."/>
            <person name="Driscoll E."/>
            <person name="Cumbie R."/>
            <person name="Clancy C.J."/>
            <person name="Dupont C.L."/>
        </authorList>
    </citation>
    <scope>NUCLEOTIDE SEQUENCE</scope>
    <source>
        <strain evidence="14">GL11</strain>
    </source>
</reference>
<keyword evidence="8" id="KW-0274">FAD</keyword>
<evidence type="ECO:0000256" key="6">
    <source>
        <dbReference type="ARBA" id="ARBA00022695"/>
    </source>
</evidence>
<comment type="catalytic activity">
    <reaction evidence="12">
        <text>FMN + ATP + H(+) = FAD + diphosphate</text>
        <dbReference type="Rhea" id="RHEA:17237"/>
        <dbReference type="ChEBI" id="CHEBI:15378"/>
        <dbReference type="ChEBI" id="CHEBI:30616"/>
        <dbReference type="ChEBI" id="CHEBI:33019"/>
        <dbReference type="ChEBI" id="CHEBI:57692"/>
        <dbReference type="ChEBI" id="CHEBI:58210"/>
        <dbReference type="EC" id="2.7.7.2"/>
    </reaction>
</comment>
<dbReference type="SUPFAM" id="SSF52402">
    <property type="entry name" value="Adenine nucleotide alpha hydrolases-like"/>
    <property type="match status" value="1"/>
</dbReference>
<evidence type="ECO:0000256" key="12">
    <source>
        <dbReference type="ARBA" id="ARBA00049494"/>
    </source>
</evidence>
<dbReference type="AlphaFoldDB" id="A0A9P6X7C1"/>
<evidence type="ECO:0000256" key="10">
    <source>
        <dbReference type="ARBA" id="ARBA00031145"/>
    </source>
</evidence>
<evidence type="ECO:0000259" key="13">
    <source>
        <dbReference type="Pfam" id="PF01507"/>
    </source>
</evidence>
<evidence type="ECO:0000256" key="5">
    <source>
        <dbReference type="ARBA" id="ARBA00022679"/>
    </source>
</evidence>
<keyword evidence="9" id="KW-0067">ATP-binding</keyword>
<evidence type="ECO:0000256" key="1">
    <source>
        <dbReference type="ARBA" id="ARBA00004726"/>
    </source>
</evidence>
<dbReference type="GO" id="GO:0005524">
    <property type="term" value="F:ATP binding"/>
    <property type="evidence" value="ECO:0007669"/>
    <property type="project" value="UniProtKB-KW"/>
</dbReference>
<evidence type="ECO:0000313" key="15">
    <source>
        <dbReference type="Proteomes" id="UP000716291"/>
    </source>
</evidence>
<proteinExistence type="predicted"/>
<accession>A0A9P6X7C1</accession>
<dbReference type="CDD" id="cd23948">
    <property type="entry name" value="FAD_synthase"/>
    <property type="match status" value="1"/>
</dbReference>
<keyword evidence="4" id="KW-0288">FMN</keyword>
<keyword evidence="6" id="KW-0548">Nucleotidyltransferase</keyword>
<evidence type="ECO:0000256" key="8">
    <source>
        <dbReference type="ARBA" id="ARBA00022827"/>
    </source>
</evidence>
<evidence type="ECO:0000256" key="4">
    <source>
        <dbReference type="ARBA" id="ARBA00022643"/>
    </source>
</evidence>
<evidence type="ECO:0000256" key="11">
    <source>
        <dbReference type="ARBA" id="ARBA00031871"/>
    </source>
</evidence>
<dbReference type="PANTHER" id="PTHR23293">
    <property type="entry name" value="FAD SYNTHETASE-RELATED FMN ADENYLYLTRANSFERASE"/>
    <property type="match status" value="1"/>
</dbReference>
<keyword evidence="5" id="KW-0808">Transferase</keyword>
<dbReference type="OrthoDB" id="270728at2759"/>
<dbReference type="GO" id="GO:0003919">
    <property type="term" value="F:FMN adenylyltransferase activity"/>
    <property type="evidence" value="ECO:0007669"/>
    <property type="project" value="UniProtKB-EC"/>
</dbReference>
<dbReference type="PANTHER" id="PTHR23293:SF9">
    <property type="entry name" value="FAD SYNTHASE"/>
    <property type="match status" value="1"/>
</dbReference>
<dbReference type="EMBL" id="JAANQT010001022">
    <property type="protein sequence ID" value="KAG1307009.1"/>
    <property type="molecule type" value="Genomic_DNA"/>
</dbReference>
<keyword evidence="15" id="KW-1185">Reference proteome</keyword>
<organism evidence="14 15">
    <name type="scientific">Rhizopus oryzae</name>
    <name type="common">Mucormycosis agent</name>
    <name type="synonym">Rhizopus arrhizus var. delemar</name>
    <dbReference type="NCBI Taxonomy" id="64495"/>
    <lineage>
        <taxon>Eukaryota</taxon>
        <taxon>Fungi</taxon>
        <taxon>Fungi incertae sedis</taxon>
        <taxon>Mucoromycota</taxon>
        <taxon>Mucoromycotina</taxon>
        <taxon>Mucoromycetes</taxon>
        <taxon>Mucorales</taxon>
        <taxon>Mucorineae</taxon>
        <taxon>Rhizopodaceae</taxon>
        <taxon>Rhizopus</taxon>
    </lineage>
</organism>
<dbReference type="GO" id="GO:0006747">
    <property type="term" value="P:FAD biosynthetic process"/>
    <property type="evidence" value="ECO:0007669"/>
    <property type="project" value="TreeGrafter"/>
</dbReference>
<keyword evidence="3" id="KW-0285">Flavoprotein</keyword>
<evidence type="ECO:0000256" key="3">
    <source>
        <dbReference type="ARBA" id="ARBA00022630"/>
    </source>
</evidence>
<sequence>MGVSGLPTESLNNGCTHHRVDPHFSTTERFDFKYIEETVYRLAESDNTSLGRNVKEALCIIEKAYKEYGVEAISLSFNGGKDCTVLLHLVAAVMSRLGYDKILVKTVFVTYPNPFPHVDAFVKVSIRRYGLDCVYIPGPMKAALQQYIDELESKPKAIFVGIRRTDPYAENLTHFDKTDKGWPEFMRVQPIVDWDYKDIWDFLLGLGIPYCSLYDKGYTSLGSMENTRPNPDLKDGNGGYKHASELKNVLHERSALATAVSYKYKDSFLKGQDDLQRGLDNVKSTLDKAPAVTRNYMSDSQKYVSDRLMPSVKESWNSQIINATHSMIRFDVGTKVRNFLDENVFK</sequence>
<evidence type="ECO:0000256" key="9">
    <source>
        <dbReference type="ARBA" id="ARBA00022840"/>
    </source>
</evidence>
<evidence type="ECO:0000256" key="7">
    <source>
        <dbReference type="ARBA" id="ARBA00022741"/>
    </source>
</evidence>
<feature type="domain" description="Phosphoadenosine phosphosulphate reductase" evidence="13">
    <location>
        <begin position="143"/>
        <end position="229"/>
    </location>
</feature>
<dbReference type="EC" id="2.7.7.2" evidence="2"/>
<dbReference type="InterPro" id="IPR014729">
    <property type="entry name" value="Rossmann-like_a/b/a_fold"/>
</dbReference>
<keyword evidence="7" id="KW-0547">Nucleotide-binding</keyword>
<dbReference type="Proteomes" id="UP000716291">
    <property type="component" value="Unassembled WGS sequence"/>
</dbReference>
<comment type="pathway">
    <text evidence="1">Cofactor biosynthesis; FAD biosynthesis; FAD from FMN: step 1/1.</text>
</comment>
<name>A0A9P6X7C1_RHIOR</name>
<evidence type="ECO:0000313" key="14">
    <source>
        <dbReference type="EMBL" id="KAG1307009.1"/>
    </source>
</evidence>
<gene>
    <name evidence="14" type="ORF">G6F64_007143</name>
</gene>
<dbReference type="Gene3D" id="3.40.50.620">
    <property type="entry name" value="HUPs"/>
    <property type="match status" value="1"/>
</dbReference>